<keyword evidence="2" id="KW-0472">Membrane</keyword>
<dbReference type="PROSITE" id="PS50924">
    <property type="entry name" value="MHYT"/>
    <property type="match status" value="1"/>
</dbReference>
<feature type="compositionally biased region" description="Polar residues" evidence="1">
    <location>
        <begin position="318"/>
        <end position="339"/>
    </location>
</feature>
<feature type="compositionally biased region" description="Basic and acidic residues" evidence="1">
    <location>
        <begin position="306"/>
        <end position="317"/>
    </location>
</feature>
<reference evidence="4 5" key="1">
    <citation type="submission" date="2018-03" db="EMBL/GenBank/DDBJ databases">
        <authorList>
            <person name="Fogelqvist J."/>
        </authorList>
    </citation>
    <scope>NUCLEOTIDE SEQUENCE [LARGE SCALE GENOMIC DNA]</scope>
</reference>
<dbReference type="PANTHER" id="PTHR35152">
    <property type="entry name" value="DOMAIN SIGNALLING PROTEIN, PUTATIVE (AFU_ORTHOLOGUE AFUA_5G11310)-RELATED"/>
    <property type="match status" value="1"/>
</dbReference>
<evidence type="ECO:0000313" key="4">
    <source>
        <dbReference type="EMBL" id="SPQ96363.1"/>
    </source>
</evidence>
<evidence type="ECO:0000313" key="5">
    <source>
        <dbReference type="Proteomes" id="UP000290189"/>
    </source>
</evidence>
<feature type="domain" description="MHYT" evidence="3">
    <location>
        <begin position="12"/>
        <end position="253"/>
    </location>
</feature>
<feature type="transmembrane region" description="Helical" evidence="2">
    <location>
        <begin position="160"/>
        <end position="184"/>
    </location>
</feature>
<dbReference type="InterPro" id="IPR005330">
    <property type="entry name" value="MHYT_dom"/>
</dbReference>
<dbReference type="AlphaFoldDB" id="A0A3P3Y867"/>
<feature type="region of interest" description="Disordered" evidence="1">
    <location>
        <begin position="306"/>
        <end position="339"/>
    </location>
</feature>
<dbReference type="EMBL" id="OVEO01000005">
    <property type="protein sequence ID" value="SPQ96363.1"/>
    <property type="molecule type" value="Genomic_DNA"/>
</dbReference>
<feature type="transmembrane region" description="Helical" evidence="2">
    <location>
        <begin position="91"/>
        <end position="112"/>
    </location>
</feature>
<dbReference type="Pfam" id="PF03707">
    <property type="entry name" value="MHYT"/>
    <property type="match status" value="3"/>
</dbReference>
<accession>A0A3P3Y867</accession>
<feature type="transmembrane region" description="Helical" evidence="2">
    <location>
        <begin position="12"/>
        <end position="37"/>
    </location>
</feature>
<protein>
    <recommendedName>
        <fullName evidence="3">MHYT domain-containing protein</fullName>
    </recommendedName>
</protein>
<keyword evidence="2" id="KW-0812">Transmembrane</keyword>
<feature type="transmembrane region" description="Helical" evidence="2">
    <location>
        <begin position="49"/>
        <end position="71"/>
    </location>
</feature>
<evidence type="ECO:0000256" key="1">
    <source>
        <dbReference type="SAM" id="MobiDB-lite"/>
    </source>
</evidence>
<keyword evidence="2" id="KW-1133">Transmembrane helix</keyword>
<feature type="transmembrane region" description="Helical" evidence="2">
    <location>
        <begin position="264"/>
        <end position="288"/>
    </location>
</feature>
<evidence type="ECO:0000259" key="3">
    <source>
        <dbReference type="PROSITE" id="PS50924"/>
    </source>
</evidence>
<organism evidence="4 5">
    <name type="scientific">Plasmodiophora brassicae</name>
    <name type="common">Clubroot disease agent</name>
    <dbReference type="NCBI Taxonomy" id="37360"/>
    <lineage>
        <taxon>Eukaryota</taxon>
        <taxon>Sar</taxon>
        <taxon>Rhizaria</taxon>
        <taxon>Endomyxa</taxon>
        <taxon>Phytomyxea</taxon>
        <taxon>Plasmodiophorida</taxon>
        <taxon>Plasmodiophoridae</taxon>
        <taxon>Plasmodiophora</taxon>
    </lineage>
</organism>
<evidence type="ECO:0000256" key="2">
    <source>
        <dbReference type="SAM" id="Phobius"/>
    </source>
</evidence>
<gene>
    <name evidence="4" type="ORF">PLBR_LOCUS3578</name>
</gene>
<geneLocation type="mitochondrion" evidence="4"/>
<dbReference type="PANTHER" id="PTHR35152:SF1">
    <property type="entry name" value="DOMAIN SIGNALLING PROTEIN, PUTATIVE (AFU_ORTHOLOGUE AFUA_5G11310)-RELATED"/>
    <property type="match status" value="1"/>
</dbReference>
<name>A0A3P3Y867_PLABS</name>
<dbReference type="Proteomes" id="UP000290189">
    <property type="component" value="Unassembled WGS sequence"/>
</dbReference>
<feature type="transmembrane region" description="Helical" evidence="2">
    <location>
        <begin position="190"/>
        <end position="216"/>
    </location>
</feature>
<proteinExistence type="predicted"/>
<sequence length="339" mass="37113">MSLDGTPIEPTWSWKMVALSYLISVAGATTAISLNDLRRRTTDPRRARALIAAVSFCFGGISIFMMHFVGMGGVVLVSPVTGDAMPITFDLQLTVLSMAVGMVSVWLGLTFVSKDPYWVEVVREKRVALMIEHTKRMTMKEAGEVWRVRLTVLLNRPERILAGGTCIALAIGVCSMHYCGLYAMRVNATMTFIPGIVVLSFVIAVVAACAGSWLIFRVLTFQPTLFIRTLCAVVIGIAVCGMHYTGMYGVTFQYSSAVPVTGPVLAATFPQDISHIALILCFIFDAWVRNELLLQIEAHASDRYRSRDTPLTGDRRSGTPNNAPVKINQTVPINSPTDN</sequence>
<keyword evidence="4" id="KW-0496">Mitochondrion</keyword>
<feature type="transmembrane region" description="Helical" evidence="2">
    <location>
        <begin position="225"/>
        <end position="244"/>
    </location>
</feature>